<comment type="similarity">
    <text evidence="1">Belongs to the VPS13 family.</text>
</comment>
<keyword evidence="4" id="KW-1185">Reference proteome</keyword>
<evidence type="ECO:0000313" key="3">
    <source>
        <dbReference type="EMBL" id="KAK2197434.1"/>
    </source>
</evidence>
<dbReference type="EMBL" id="JALLKP010000001">
    <property type="protein sequence ID" value="KAK2197434.1"/>
    <property type="molecule type" value="Genomic_DNA"/>
</dbReference>
<feature type="compositionally biased region" description="Low complexity" evidence="2">
    <location>
        <begin position="562"/>
        <end position="573"/>
    </location>
</feature>
<reference evidence="3" key="1">
    <citation type="journal article" date="2023" name="Nat. Microbiol.">
        <title>Babesia duncani multi-omics identifies virulence factors and drug targets.</title>
        <authorList>
            <person name="Singh P."/>
            <person name="Lonardi S."/>
            <person name="Liang Q."/>
            <person name="Vydyam P."/>
            <person name="Khabirova E."/>
            <person name="Fang T."/>
            <person name="Gihaz S."/>
            <person name="Thekkiniath J."/>
            <person name="Munshi M."/>
            <person name="Abel S."/>
            <person name="Ciampossin L."/>
            <person name="Batugedara G."/>
            <person name="Gupta M."/>
            <person name="Lu X.M."/>
            <person name="Lenz T."/>
            <person name="Chakravarty S."/>
            <person name="Cornillot E."/>
            <person name="Hu Y."/>
            <person name="Ma W."/>
            <person name="Gonzalez L.M."/>
            <person name="Sanchez S."/>
            <person name="Estrada K."/>
            <person name="Sanchez-Flores A."/>
            <person name="Montero E."/>
            <person name="Harb O.S."/>
            <person name="Le Roch K.G."/>
            <person name="Mamoun C.B."/>
        </authorList>
    </citation>
    <scope>NUCLEOTIDE SEQUENCE</scope>
    <source>
        <strain evidence="3">WA1</strain>
    </source>
</reference>
<dbReference type="GeneID" id="94334732"/>
<evidence type="ECO:0000313" key="4">
    <source>
        <dbReference type="Proteomes" id="UP001214638"/>
    </source>
</evidence>
<dbReference type="KEGG" id="bdw:94334732"/>
<organism evidence="3 4">
    <name type="scientific">Babesia duncani</name>
    <dbReference type="NCBI Taxonomy" id="323732"/>
    <lineage>
        <taxon>Eukaryota</taxon>
        <taxon>Sar</taxon>
        <taxon>Alveolata</taxon>
        <taxon>Apicomplexa</taxon>
        <taxon>Aconoidasida</taxon>
        <taxon>Piroplasmida</taxon>
        <taxon>Babesiidae</taxon>
        <taxon>Babesia</taxon>
    </lineage>
</organism>
<dbReference type="InterPro" id="IPR026847">
    <property type="entry name" value="VPS13"/>
</dbReference>
<comment type="caution">
    <text evidence="3">The sequence shown here is derived from an EMBL/GenBank/DDBJ whole genome shotgun (WGS) entry which is preliminary data.</text>
</comment>
<evidence type="ECO:0000256" key="2">
    <source>
        <dbReference type="SAM" id="MobiDB-lite"/>
    </source>
</evidence>
<accession>A0AAD9PMF5</accession>
<dbReference type="Proteomes" id="UP001214638">
    <property type="component" value="Unassembled WGS sequence"/>
</dbReference>
<protein>
    <submittedName>
        <fullName evidence="3">Bifunctional Vacuolar protein sorting-associated protein 13</fullName>
    </submittedName>
</protein>
<dbReference type="GO" id="GO:0006623">
    <property type="term" value="P:protein targeting to vacuole"/>
    <property type="evidence" value="ECO:0007669"/>
    <property type="project" value="TreeGrafter"/>
</dbReference>
<gene>
    <name evidence="3" type="ORF">BdWA1_000434</name>
</gene>
<dbReference type="PANTHER" id="PTHR16166">
    <property type="entry name" value="VACUOLAR PROTEIN SORTING-ASSOCIATED PROTEIN VPS13"/>
    <property type="match status" value="1"/>
</dbReference>
<dbReference type="GO" id="GO:0045053">
    <property type="term" value="P:protein retention in Golgi apparatus"/>
    <property type="evidence" value="ECO:0007669"/>
    <property type="project" value="TreeGrafter"/>
</dbReference>
<evidence type="ECO:0000256" key="1">
    <source>
        <dbReference type="ARBA" id="ARBA00006545"/>
    </source>
</evidence>
<dbReference type="PANTHER" id="PTHR16166:SF93">
    <property type="entry name" value="INTERMEMBRANE LIPID TRANSFER PROTEIN VPS13"/>
    <property type="match status" value="1"/>
</dbReference>
<dbReference type="RefSeq" id="XP_067804276.1">
    <property type="nucleotide sequence ID" value="XM_067945485.1"/>
</dbReference>
<sequence length="4678" mass="530971">MLEGKLIELLKACLEPYVDGIDNTKLQWKNLLSGKVVLNNLHLKASVVDYLEIPYHLTFGMIGELTIKLHFKMLNLSKTKLIVEINDVIILCTAIPEVQWNATAYREQYITSKMAALASESLQMVVKEIQGGGFFWKTLVSFLETLEIVVNNIHVRIEDYTTNFDVPHAIGCTVKQAIFHRDNEHMFFKKSDSNHDYVPLLQSFYEDTGSLNKSVFSRNIDLIGVGLYIDQLDPLKVGLSVHNDGEEFQKPNVISIDPKNDDSLAFVDAVANQGDVNSLNGPLKNCRYISVLRHIERARPLYINKSISKRNMAAKSKRRGFMNHCNVRCKRDLRGIYDLSMDNSLVNKSGNNKKPSNVVGCSNIICTAVISHIMDYLIQNNRCEYCDEIDLRWQRNIGKRRKRRFLPTRKNDDPMRIYRSVSSVRDRFPQKTSAKEAKQQRGQKIIIGRKLKINKSVTSLDTLPSKFNSFSTGVDPKTSYEWNSAFSNSRRYGFRRESDTTFGSMSSNLSDIIDYNMSSHKSWRVLLSTFCRVMKGSQNLQDENKSYKMLLEAQGRKQQGASQEQEQLSPQESITAQSESDTNDCKPSDSGFFATCNNNDDQDQEMQINVEDTFSYDMYWHAKAHRPIAMVKSSSDETRKIDEETFSENQTPKGSNPRDYSWTRQTFILNLNENSQLKELFLMGLMESDHNYILNPRDFKGAASFYFCGYPTIVKRKPRTCWSIWGDEQNKLKIKPQKDENERCLPRCTVFVALQNLNITISRQQICCILNLVCSSILKYFNWCAGVICTFETPRATVEDENFYMEYWPQYLLLDQSDKRNKLRQFIMDFEILHSVQTIRIIRNNASEALRMLIQQFKTHSANSVSAVGECLTDVLFSNICSQYEELKPNTTASGSSNNSKLNSRIMLVGGIYELVTKRSQPNSILNSLTKICPPHTLTVDFAFDLALLNSRICLLNPMDSCLLGSHSILSNVLVFDGLHLYLQDVYGRDGSQFIELELLPFCLFNVSFNISAATEMLKSLDCACRIMDDPATVLLSCGNSSSPFQIQAEKSHAPWMFGNIIGRGSKRLEKDSEDNDDFENSPKKHFMSKTKPITDSTVYLALDFNHFCTPDDADSRVLLHVGSELFVHFRILDEIQHVYRILKHDIENFGTLTPVFLSDKEIRMRSFERHYGDDIMEVYELIDLGLNYYKNLIQGEMQFYNMDLRVDCNYQLVVMLQSGDREFNNIYFLTLDSLTVTSQIDPCVKLETHYSHLIRFSNLECFAYDGSFGFLKNANRVIFTKKDHQLTLFDYLQDIEFAMTRNRDLMLKYAPSFVGNAPILSIGKDADVCIKINVSNAVGSNIYTTAYSIMINLGCIYVNIRDVDIFTFTNLYSEYIQLYNDYRDLVNSKKRSRKRNIHTRDDKWCVKKAKALDSPEISNGNDGSLKDLITKKWLELQRIDRDILENTFCDVNVDLKLDFLNVTLSKATPLDYVNVKEPETCEPVDPVTPDATKPLDVSIDRFKSCVSETNQETLQDSPKKKSPWSFLKRKTSIHVIKPETPSRVNAILAPVTMRPRESFTLLSFFSKKFGTSTPLVSAKVTGFGLRLSIGNSGIDKCRAFIGCIEIEDHSNSVPLYHSAVLVGGDTFVTWCWLKVKRELNLVDSYLNRLQDKSSRKTTRQKMLVTSGLKPRQLELLFKHVDIDLIPDNYMPKNEYGHVCPFKIKHGNIVNGYKRIEHHLNRMMDMHNTPSDDFIESLPRHDSNYFPCFMILSLDEINSKLKLNAHVNGGVCNVAWEFLDELLYECLAIAKRFQSIPLQRPANDCNYPTTKATVQEPKSYRSIKASVTVQECCLNILVDSSWFGYTSYIRYMWHKLFFDSLNFSDSKHHQSDSKYSNMDRMDSTSQVSSRDAIYKIATQRVRVGHEQGHFSTASSTSSRLEYKNPIIKISDTNTDINKTTRWNFLRLLLMDRFKRAYLIGPVSLRLYGRGVINFSFCTFEGILCQVPPSNKRRNRNTKTLLTPFAEYMPCTLQLVLSGDCIFMDLTREYSGEMLTACGFGVALPSVPSNLDYKREHANFIKFTMPQMLDEGFFGLMENAKGTLYDLTHTCTSRIMEPTRIEISTAVHLFDPQCRISALMPQSIMLFLKMEAIVINMSVVDVLTILDLTAILTRIIGINSGDTNDIYNQTTNSTLTLDTMTISPSCSVTNQSNEDSSVLILSSDSEGFQDAEFHSCSSSDPSSIDEWCSVSSQEDDTTVPSSVKPLVVLEQAKSKVHWLHYLLSCASFGIQINVELLDIHLSSLHVNDIRRKIVVTLEDLNAYLWANSLKFNFDVQIESKDSSKFNESPMLTSMYTREIKEKISLCSSNLVEMIALGLLSCQQENTLPFIKDNAIIKYEATFTLTVDICHDATSEMIIESSKFCLRGTKPTMSCPFFSSLSTSWINVNVTLNLARCVFGFFDSRVEMQKLRIAILEASHSEILKLQPPKTCTLSSLINKTMVPMKLFSNVPKTDKQISFLTSCLRVFSHDELKMWFEYRLRNGLLSRPQVLNVSMLLLECAKAWCNFNLGFGSNVNSSTAVKGQSKKAVNETLLSNEDKSTKYAALFNNLGQPIAIYSKFNLDQKKTSGGHWTLVHDGDSCPLPVGPYGVLLPFVVRIKLNHSLYEIPSTILNVAQDAETMIRLDLSKTHLRDHLPRIALLESMRRQKKKPHCRFGTDASNFISYGGGVYTQSFSSNSPKRQKRPCDIKSIFKSISSKFTRHRGNRQKQHGGVSRSAYIIFKCVSRMGFSSGDATVPRQIMNLELSSALWISNKSQENVFVFPTVGFNFASRSIPQTCLVWLKHLEPETTRVEIASHTIELLKDSSGIKTKGNRLFKQIANLPDSLRFIRKLNAAHNFNLDASTTRFTSNAPFKLQCLRVPGVNFGDCRAPIPLSWTIERNCIIAVALESDFPLNDDIIPPPVIGSSKIKSGKLTSRRLSQQQGNVYGSNFYGDMLFTRECVQYLYNSLDHQWIETPIPGYKGEISLGIDSHPNSTHYRTSMGTGEHPFEDYSQIGLDNLSSSSTKGVEKGNGHATKRIGEPSKECVFRVRRGVKAVVPTLRVSNSSESGGILINKKSSVAIDLKNSRASISSSPNLIECRPMVPRIILTSTLTEITSSSTSRDTANGTIRERARNFEVVLESCHIIENMMPYDLFLLVPEAFEALQRGGDALTDLESGHVIKSGKSAEFPTYANRSRFIMKNLISREFNVKQTGKDNYTVELEFDVMPADLLENATLAFGDFISLDDVDSQPPHLVVSVEVRKRSFDTTHERSGQTRRYLASSQILCSIFSENWIINWMDIPIALCRNDGRFKQVIPSQKCCLGVQNISSELLNLEVDKNDIRQIPNFNFYPKKKRRRLLNFENIHDSSAHSSRFSIRDMTFATCSFKCTSEYPTLNYVIMASMAPSPFYRTSVFEIFPSVALTNAFDFPIWFRESDAHKVVVMNLKSIDKYWYKIDPQTTIEFHSQVKGELVVEITGIDPFIMQEDGAPVKFWFDQVTKFSTWSCPIPLQPSTAVQIRYPQRLIGYATPQQKDATVGELGPLQATLGNASEQQTLCYGMCNVEVQLNRGAKMVRFMDGLSPDWVILNNTGIDIWIEQQGVAGFGEICKCFNIAHGSIDKYETHLTKSLRFAWYDPFKEHKLVCRFHLTSRKSKVVDWNLIDHHQNTRSRRFWQMKSGLGMQFLSNVHLVRQLSRRGRHVKVRGSLIVDLRSFESITTSCICTIRSGRVSTRIRLSGHTELMHGQRTLVLTAARKPNRVLERFGSSLNIERKLVGRIINKMTNKDSSKLAPQASGSLPDRVGLFKKMFGGAFSSSPGAAMLVPLPRVSWAPMLHLKRKNIARKRRKRQQRAIRVNMDHVFYSNVLGVGVAICSQLPQEHLYISTTLVRYQYTSVHYESNQMLSIGWLQFDVQDQNTCYPTMLRPMVNFKSLSLYRESKIKGLGKDNGPSIFTLLYNTRQNKYCALREITNFSLEVSPLSLNVDTAICATLLFLLDEYMGISGYQEGASHRFSKAQIGIFASPDSWIKSFDVEKYGLHEIATSHYTDMDSNSIRYNISMLHIGRLALVINIRRSGTLSTVDYQPNCSIIRYLIYILKRAPHISDANIIMGQVTMLELCCAPYALVNHFGSRYITQGVQQFYKVVAAIDLFGNPQILLRHWINGILDTVGLLNYAIRNVHLPPVAVLYVFKAVYRCLVSLVSGVYDAIYRATGSLHLLFYNCARNTDGYAVLIMTDVFKRPLGQPSNLFQGIAIGLESITRHLYISIGNFILKPAGAVNRLIHVARATRCKSVEVLTSGLHILGSLASAVASLTFGSVASILSGISIISQGFVNQLNPAPMLNAIRPRRSLHLLKVSGPARYNFLESWSMEKVKHIESISDILVCLPLYHTRVFGGGNVLNHWSILCKQASLISPLACTRQGKILGYFWIDRTSLGISYGRQIIWTCNIKCVECIEIFKVGYCSSPNGPHENEDLYMLNVKNKVARRFYGNGCLYYLRILYSGKNQVPNWWKSRNRIPALVHALLVNSKTFPSNLQFDSKVLQTPNATSENALTSKRLCKIYKTINVELDQDDTRLIDIYRRGSIESIELDSSDKEPIQSSHDLLVPPKPRLAAQIVKMPDLEAANLYFSLVTSCDNALGRPTRACMGWVAAMRDHEWRQ</sequence>
<proteinExistence type="inferred from homology"/>
<feature type="region of interest" description="Disordered" evidence="2">
    <location>
        <begin position="554"/>
        <end position="600"/>
    </location>
</feature>
<name>A0AAD9PMF5_9APIC</name>